<gene>
    <name evidence="2" type="ORF">GCM10007420_21810</name>
</gene>
<feature type="domain" description="TraK N-terminal" evidence="1">
    <location>
        <begin position="46"/>
        <end position="142"/>
    </location>
</feature>
<evidence type="ECO:0000259" key="1">
    <source>
        <dbReference type="Pfam" id="PF06586"/>
    </source>
</evidence>
<protein>
    <recommendedName>
        <fullName evidence="1">TraK N-terminal domain-containing protein</fullName>
    </recommendedName>
</protein>
<dbReference type="Proteomes" id="UP000648722">
    <property type="component" value="Unassembled WGS sequence"/>
</dbReference>
<dbReference type="RefSeq" id="WP_188452624.1">
    <property type="nucleotide sequence ID" value="NZ_BMFS01000010.1"/>
</dbReference>
<comment type="caution">
    <text evidence="2">The sequence shown here is derived from an EMBL/GenBank/DDBJ whole genome shotgun (WGS) entry which is preliminary data.</text>
</comment>
<dbReference type="InterPro" id="IPR010563">
    <property type="entry name" value="TraK_N"/>
</dbReference>
<organism evidence="2 3">
    <name type="scientific">Glycocaulis albus</name>
    <dbReference type="NCBI Taxonomy" id="1382801"/>
    <lineage>
        <taxon>Bacteria</taxon>
        <taxon>Pseudomonadati</taxon>
        <taxon>Pseudomonadota</taxon>
        <taxon>Alphaproteobacteria</taxon>
        <taxon>Maricaulales</taxon>
        <taxon>Maricaulaceae</taxon>
        <taxon>Glycocaulis</taxon>
    </lineage>
</organism>
<evidence type="ECO:0000313" key="2">
    <source>
        <dbReference type="EMBL" id="GGH05002.1"/>
    </source>
</evidence>
<proteinExistence type="predicted"/>
<dbReference type="Pfam" id="PF06586">
    <property type="entry name" value="TraK_N"/>
    <property type="match status" value="1"/>
</dbReference>
<name>A0ABQ1XW96_9PROT</name>
<sequence>MLRVENLAWALVGACIAAVIFTFSSLADDQVAEQGREWGQSHFRLTDGERFPATLSISEVTRISFDGDRVAGVRSAQNGEAGGPVINWERDDATGDLYGVVSGGRPGQVISAFITTERGATYQALFTLADQPAAQIFISGTGSESGQAPARAGRAQVHAQRIVEFAVWAAGQSPQGRRSRPEIIAEGVSLSRIGVVERDGLVARFFEFSNITAANADIRHEAFADVAVLAVVSSLDEIPAGGRARVFTVMEAR</sequence>
<evidence type="ECO:0000313" key="3">
    <source>
        <dbReference type="Proteomes" id="UP000648722"/>
    </source>
</evidence>
<keyword evidence="3" id="KW-1185">Reference proteome</keyword>
<reference evidence="3" key="1">
    <citation type="journal article" date="2019" name="Int. J. Syst. Evol. Microbiol.">
        <title>The Global Catalogue of Microorganisms (GCM) 10K type strain sequencing project: providing services to taxonomists for standard genome sequencing and annotation.</title>
        <authorList>
            <consortium name="The Broad Institute Genomics Platform"/>
            <consortium name="The Broad Institute Genome Sequencing Center for Infectious Disease"/>
            <person name="Wu L."/>
            <person name="Ma J."/>
        </authorList>
    </citation>
    <scope>NUCLEOTIDE SEQUENCE [LARGE SCALE GENOMIC DNA]</scope>
    <source>
        <strain evidence="3">CGMCC 1.12766</strain>
    </source>
</reference>
<accession>A0ABQ1XW96</accession>
<dbReference type="EMBL" id="BMFS01000010">
    <property type="protein sequence ID" value="GGH05002.1"/>
    <property type="molecule type" value="Genomic_DNA"/>
</dbReference>